<accession>A0A934VTV7</accession>
<evidence type="ECO:0000256" key="8">
    <source>
        <dbReference type="ARBA" id="ARBA00023012"/>
    </source>
</evidence>
<keyword evidence="4" id="KW-0808">Transferase</keyword>
<keyword evidence="12" id="KW-1185">Reference proteome</keyword>
<comment type="catalytic activity">
    <reaction evidence="1">
        <text>ATP + protein L-histidine = ADP + protein N-phospho-L-histidine.</text>
        <dbReference type="EC" id="2.7.13.3"/>
    </reaction>
</comment>
<sequence>MSGISKKITLPLIVVLVLTAIFGGTLFFRSASSSQPIAELQQQLADIDAELETLADFSLRSSAGTTGYRSNPRLNNHSRWVQIDLDEPARIDEIVLVPVIRRTEQNGLQADGFPKAFRVILGTADKSEGIVVAEYDETQTLLPRIAPLSVPCQETEASWIRIEVDQLSLSELNQRYVFQLAEIMAFSGHENVALHQRVRAQNNRKDGLVWDKDFLVDGFVPYLMDAASGEKSRAFVCISNKDVHPVLTIDLGSSVPLSRLHLHAIEKEDFIPQSFASDFGMPRQISIEGATQPDFQDAKTLLELDLDKLHDLSPIMMWRFPKTICRYVRFDITDLRADPFDEENSLRLGFSEIELFADGKNVSTDRLMTANGTISPKDFRRPLSHLTDGRNMYGSILPIRDWMGQLARRHELEVERPLLETELNRIFAKQKITLGRLAWLSALLAAGIALTILVNRLLRMREVQAIKERLAADLHDELGANLHTIGLLSDLAENAKDEPEELSQLHQRIRAVTERSGIAVRNCTSMFSSDGLYKGLVIDMQRSAQRIMAKLEHDFSIEGEEYVDQLERHTCFDLSLFYKECLVNISRHSGATQLRTRLKISPQEIDLTISDNGRGLPEPERNEIPASLKRRAKLLGAKITVSTPSIGGSQISLKLRSNPRSRIFS</sequence>
<keyword evidence="5" id="KW-0547">Nucleotide-binding</keyword>
<evidence type="ECO:0000256" key="4">
    <source>
        <dbReference type="ARBA" id="ARBA00022679"/>
    </source>
</evidence>
<keyword evidence="9" id="KW-0472">Membrane</keyword>
<dbReference type="GO" id="GO:0005524">
    <property type="term" value="F:ATP binding"/>
    <property type="evidence" value="ECO:0007669"/>
    <property type="project" value="UniProtKB-KW"/>
</dbReference>
<keyword evidence="6" id="KW-0418">Kinase</keyword>
<dbReference type="Gene3D" id="2.60.120.260">
    <property type="entry name" value="Galactose-binding domain-like"/>
    <property type="match status" value="2"/>
</dbReference>
<name>A0A934VTV7_9BACT</name>
<evidence type="ECO:0000256" key="2">
    <source>
        <dbReference type="ARBA" id="ARBA00012438"/>
    </source>
</evidence>
<dbReference type="Gene3D" id="1.20.5.1930">
    <property type="match status" value="1"/>
</dbReference>
<dbReference type="InterPro" id="IPR050482">
    <property type="entry name" value="Sensor_HK_TwoCompSys"/>
</dbReference>
<keyword evidence="7" id="KW-0067">ATP-binding</keyword>
<keyword evidence="8" id="KW-0902">Two-component regulatory system</keyword>
<dbReference type="GO" id="GO:0000155">
    <property type="term" value="F:phosphorelay sensor kinase activity"/>
    <property type="evidence" value="ECO:0007669"/>
    <property type="project" value="InterPro"/>
</dbReference>
<dbReference type="GO" id="GO:0016020">
    <property type="term" value="C:membrane"/>
    <property type="evidence" value="ECO:0007669"/>
    <property type="project" value="InterPro"/>
</dbReference>
<feature type="domain" description="Signal transduction histidine kinase subgroup 3 dimerisation and phosphoacceptor" evidence="10">
    <location>
        <begin position="468"/>
        <end position="521"/>
    </location>
</feature>
<keyword evidence="3" id="KW-0597">Phosphoprotein</keyword>
<dbReference type="GO" id="GO:0046983">
    <property type="term" value="F:protein dimerization activity"/>
    <property type="evidence" value="ECO:0007669"/>
    <property type="project" value="InterPro"/>
</dbReference>
<dbReference type="EC" id="2.7.13.3" evidence="2"/>
<dbReference type="InterPro" id="IPR036890">
    <property type="entry name" value="HATPase_C_sf"/>
</dbReference>
<evidence type="ECO:0000256" key="9">
    <source>
        <dbReference type="SAM" id="Phobius"/>
    </source>
</evidence>
<comment type="caution">
    <text evidence="11">The sequence shown here is derived from an EMBL/GenBank/DDBJ whole genome shotgun (WGS) entry which is preliminary data.</text>
</comment>
<evidence type="ECO:0000259" key="10">
    <source>
        <dbReference type="Pfam" id="PF07730"/>
    </source>
</evidence>
<evidence type="ECO:0000256" key="1">
    <source>
        <dbReference type="ARBA" id="ARBA00000085"/>
    </source>
</evidence>
<dbReference type="Pfam" id="PF07730">
    <property type="entry name" value="HisKA_3"/>
    <property type="match status" value="1"/>
</dbReference>
<evidence type="ECO:0000313" key="11">
    <source>
        <dbReference type="EMBL" id="MBK1879904.1"/>
    </source>
</evidence>
<evidence type="ECO:0000256" key="3">
    <source>
        <dbReference type="ARBA" id="ARBA00022553"/>
    </source>
</evidence>
<dbReference type="SUPFAM" id="SSF55874">
    <property type="entry name" value="ATPase domain of HSP90 chaperone/DNA topoisomerase II/histidine kinase"/>
    <property type="match status" value="1"/>
</dbReference>
<keyword evidence="9" id="KW-0812">Transmembrane</keyword>
<feature type="transmembrane region" description="Helical" evidence="9">
    <location>
        <begin position="437"/>
        <end position="458"/>
    </location>
</feature>
<evidence type="ECO:0000256" key="6">
    <source>
        <dbReference type="ARBA" id="ARBA00022777"/>
    </source>
</evidence>
<reference evidence="11" key="1">
    <citation type="submission" date="2021-01" db="EMBL/GenBank/DDBJ databases">
        <title>Modified the classification status of verrucomicrobia.</title>
        <authorList>
            <person name="Feng X."/>
        </authorList>
    </citation>
    <scope>NUCLEOTIDE SEQUENCE</scope>
    <source>
        <strain evidence="11">KCTC 13126</strain>
    </source>
</reference>
<protein>
    <recommendedName>
        <fullName evidence="2">histidine kinase</fullName>
        <ecNumber evidence="2">2.7.13.3</ecNumber>
    </recommendedName>
</protein>
<dbReference type="Proteomes" id="UP000617628">
    <property type="component" value="Unassembled WGS sequence"/>
</dbReference>
<organism evidence="11 12">
    <name type="scientific">Pelagicoccus mobilis</name>
    <dbReference type="NCBI Taxonomy" id="415221"/>
    <lineage>
        <taxon>Bacteria</taxon>
        <taxon>Pseudomonadati</taxon>
        <taxon>Verrucomicrobiota</taxon>
        <taxon>Opitutia</taxon>
        <taxon>Puniceicoccales</taxon>
        <taxon>Pelagicoccaceae</taxon>
        <taxon>Pelagicoccus</taxon>
    </lineage>
</organism>
<dbReference type="EMBL" id="JAENIL010000062">
    <property type="protein sequence ID" value="MBK1879904.1"/>
    <property type="molecule type" value="Genomic_DNA"/>
</dbReference>
<dbReference type="PANTHER" id="PTHR24421:SF10">
    <property type="entry name" value="NITRATE_NITRITE SENSOR PROTEIN NARQ"/>
    <property type="match status" value="1"/>
</dbReference>
<evidence type="ECO:0000256" key="7">
    <source>
        <dbReference type="ARBA" id="ARBA00022840"/>
    </source>
</evidence>
<evidence type="ECO:0000256" key="5">
    <source>
        <dbReference type="ARBA" id="ARBA00022741"/>
    </source>
</evidence>
<dbReference type="PANTHER" id="PTHR24421">
    <property type="entry name" value="NITRATE/NITRITE SENSOR PROTEIN NARX-RELATED"/>
    <property type="match status" value="1"/>
</dbReference>
<dbReference type="InterPro" id="IPR011712">
    <property type="entry name" value="Sig_transdc_His_kin_sub3_dim/P"/>
</dbReference>
<gene>
    <name evidence="11" type="ORF">JIN87_23670</name>
</gene>
<proteinExistence type="predicted"/>
<dbReference type="AlphaFoldDB" id="A0A934VTV7"/>
<keyword evidence="9" id="KW-1133">Transmembrane helix</keyword>
<dbReference type="Gene3D" id="3.30.565.10">
    <property type="entry name" value="Histidine kinase-like ATPase, C-terminal domain"/>
    <property type="match status" value="1"/>
</dbReference>
<dbReference type="RefSeq" id="WP_200358256.1">
    <property type="nucleotide sequence ID" value="NZ_JAENIL010000062.1"/>
</dbReference>
<evidence type="ECO:0000313" key="12">
    <source>
        <dbReference type="Proteomes" id="UP000617628"/>
    </source>
</evidence>